<dbReference type="PROSITE" id="PS50102">
    <property type="entry name" value="RRM"/>
    <property type="match status" value="2"/>
</dbReference>
<keyword evidence="2 3" id="KW-0694">RNA-binding</keyword>
<sequence length="340" mass="40241">MLRDMKRNNQVYISSNNCTVKKKADPTACVFVASLNRNIPDNELNRSVFDLFRQYGRLLNVKTLRDWMGRPYAFVQFENVQESKKALKECQGIVLHGRHIRCEPARVNRTLCLISLHLQFDEHYLRSKLSVFGDIEDVIVTQHPNFHAAFIQFQYRDDAIHAYSTLKNTEYQHPWLVHWSSNVDMNNISNMMTDQRFIDKHCIYVGNLNESVNEESLIQLFNQYGTIVHTRIVRKCRGNDKHIFAFIKFQHESEAANAIQNENGRVWNHNQLYVCYRKYSFTQTISIAQQSRLNTMFVNPYYYLPTSPVDTSTSYDYYYSPHGYYLDIYSPIHYVYLPQY</sequence>
<evidence type="ECO:0000256" key="3">
    <source>
        <dbReference type="PROSITE-ProRule" id="PRU00176"/>
    </source>
</evidence>
<dbReference type="InterPro" id="IPR035979">
    <property type="entry name" value="RBD_domain_sf"/>
</dbReference>
<evidence type="ECO:0000256" key="1">
    <source>
        <dbReference type="ARBA" id="ARBA00022737"/>
    </source>
</evidence>
<keyword evidence="1" id="KW-0677">Repeat</keyword>
<dbReference type="Gene3D" id="3.30.70.330">
    <property type="match status" value="3"/>
</dbReference>
<proteinExistence type="predicted"/>
<evidence type="ECO:0000259" key="4">
    <source>
        <dbReference type="PROSITE" id="PS50102"/>
    </source>
</evidence>
<dbReference type="GO" id="GO:0003723">
    <property type="term" value="F:RNA binding"/>
    <property type="evidence" value="ECO:0007669"/>
    <property type="project" value="UniProtKB-UniRule"/>
</dbReference>
<dbReference type="CDD" id="cd00590">
    <property type="entry name" value="RRM_SF"/>
    <property type="match status" value="2"/>
</dbReference>
<feature type="domain" description="RRM" evidence="4">
    <location>
        <begin position="28"/>
        <end position="107"/>
    </location>
</feature>
<organism evidence="5">
    <name type="scientific">Rhizopus microsporus var. microsporus</name>
    <dbReference type="NCBI Taxonomy" id="86635"/>
    <lineage>
        <taxon>Eukaryota</taxon>
        <taxon>Fungi</taxon>
        <taxon>Fungi incertae sedis</taxon>
        <taxon>Mucoromycota</taxon>
        <taxon>Mucoromycotina</taxon>
        <taxon>Mucoromycetes</taxon>
        <taxon>Mucorales</taxon>
        <taxon>Mucorineae</taxon>
        <taxon>Rhizopodaceae</taxon>
        <taxon>Rhizopus</taxon>
    </lineage>
</organism>
<dbReference type="Pfam" id="PF00076">
    <property type="entry name" value="RRM_1"/>
    <property type="match status" value="2"/>
</dbReference>
<dbReference type="AlphaFoldDB" id="A0A1X0QXJ3"/>
<dbReference type="EMBL" id="KV921969">
    <property type="protein sequence ID" value="ORE04497.1"/>
    <property type="molecule type" value="Genomic_DNA"/>
</dbReference>
<protein>
    <submittedName>
        <fullName evidence="5">RNA-binding domain-containing protein</fullName>
    </submittedName>
</protein>
<evidence type="ECO:0000313" key="5">
    <source>
        <dbReference type="EMBL" id="ORE04497.1"/>
    </source>
</evidence>
<dbReference type="InterPro" id="IPR012677">
    <property type="entry name" value="Nucleotide-bd_a/b_plait_sf"/>
</dbReference>
<dbReference type="OrthoDB" id="410044at2759"/>
<dbReference type="Proteomes" id="UP000242414">
    <property type="component" value="Unassembled WGS sequence"/>
</dbReference>
<accession>A0A1X0QXJ3</accession>
<dbReference type="SUPFAM" id="SSF54928">
    <property type="entry name" value="RNA-binding domain, RBD"/>
    <property type="match status" value="2"/>
</dbReference>
<dbReference type="VEuPathDB" id="FungiDB:BCV72DRAFT_263895"/>
<dbReference type="PANTHER" id="PTHR24012">
    <property type="entry name" value="RNA BINDING PROTEIN"/>
    <property type="match status" value="1"/>
</dbReference>
<dbReference type="InterPro" id="IPR000504">
    <property type="entry name" value="RRM_dom"/>
</dbReference>
<reference evidence="5" key="1">
    <citation type="journal article" date="2016" name="Proc. Natl. Acad. Sci. U.S.A.">
        <title>Lipid metabolic changes in an early divergent fungus govern the establishment of a mutualistic symbiosis with endobacteria.</title>
        <authorList>
            <person name="Lastovetsky O.A."/>
            <person name="Gaspar M.L."/>
            <person name="Mondo S.J."/>
            <person name="LaButti K.M."/>
            <person name="Sandor L."/>
            <person name="Grigoriev I.V."/>
            <person name="Henry S.A."/>
            <person name="Pawlowska T.E."/>
        </authorList>
    </citation>
    <scope>NUCLEOTIDE SEQUENCE [LARGE SCALE GENOMIC DNA]</scope>
    <source>
        <strain evidence="5">ATCC 52814</strain>
    </source>
</reference>
<gene>
    <name evidence="5" type="ORF">BCV72DRAFT_263895</name>
</gene>
<feature type="domain" description="RRM" evidence="4">
    <location>
        <begin position="201"/>
        <end position="279"/>
    </location>
</feature>
<dbReference type="SMART" id="SM00360">
    <property type="entry name" value="RRM"/>
    <property type="match status" value="3"/>
</dbReference>
<evidence type="ECO:0000256" key="2">
    <source>
        <dbReference type="ARBA" id="ARBA00022884"/>
    </source>
</evidence>
<name>A0A1X0QXJ3_RHIZD</name>